<evidence type="ECO:0000256" key="1">
    <source>
        <dbReference type="ARBA" id="ARBA00004496"/>
    </source>
</evidence>
<comment type="similarity">
    <text evidence="2">Belongs to the FAM83 family.</text>
</comment>
<dbReference type="FunFam" id="3.30.870.10:FF:000004">
    <property type="entry name" value="protein FAM83H isoform X2"/>
    <property type="match status" value="1"/>
</dbReference>
<dbReference type="KEGG" id="pki:111839687"/>
<dbReference type="Proteomes" id="UP000261540">
    <property type="component" value="Unplaced"/>
</dbReference>
<accession>A0A3B3SJX4</accession>
<feature type="region of interest" description="Disordered" evidence="4">
    <location>
        <begin position="819"/>
        <end position="999"/>
    </location>
</feature>
<dbReference type="GO" id="GO:0007165">
    <property type="term" value="P:signal transduction"/>
    <property type="evidence" value="ECO:0007669"/>
    <property type="project" value="TreeGrafter"/>
</dbReference>
<reference evidence="6" key="2">
    <citation type="submission" date="2025-09" db="UniProtKB">
        <authorList>
            <consortium name="Ensembl"/>
        </authorList>
    </citation>
    <scope>IDENTIFICATION</scope>
</reference>
<dbReference type="GO" id="GO:0045095">
    <property type="term" value="C:keratin filament"/>
    <property type="evidence" value="ECO:0007669"/>
    <property type="project" value="TreeGrafter"/>
</dbReference>
<feature type="compositionally biased region" description="Polar residues" evidence="4">
    <location>
        <begin position="1075"/>
        <end position="1084"/>
    </location>
</feature>
<feature type="region of interest" description="Disordered" evidence="4">
    <location>
        <begin position="704"/>
        <end position="724"/>
    </location>
</feature>
<dbReference type="PANTHER" id="PTHR16181:SF29">
    <property type="entry name" value="PROTEIN FAM83A-RELATED"/>
    <property type="match status" value="1"/>
</dbReference>
<reference evidence="6" key="1">
    <citation type="submission" date="2025-08" db="UniProtKB">
        <authorList>
            <consortium name="Ensembl"/>
        </authorList>
    </citation>
    <scope>IDENTIFICATION</scope>
</reference>
<feature type="compositionally biased region" description="Basic and acidic residues" evidence="4">
    <location>
        <begin position="525"/>
        <end position="545"/>
    </location>
</feature>
<dbReference type="STRING" id="1676925.ENSPKIP00000030625"/>
<feature type="compositionally biased region" description="Polar residues" evidence="4">
    <location>
        <begin position="1136"/>
        <end position="1160"/>
    </location>
</feature>
<keyword evidence="7" id="KW-1185">Reference proteome</keyword>
<comment type="subcellular location">
    <subcellularLocation>
        <location evidence="1">Cytoplasm</location>
    </subcellularLocation>
</comment>
<dbReference type="AlphaFoldDB" id="A0A3B3SJX4"/>
<feature type="compositionally biased region" description="Basic and acidic residues" evidence="4">
    <location>
        <begin position="941"/>
        <end position="961"/>
    </location>
</feature>
<dbReference type="Gene3D" id="3.30.870.10">
    <property type="entry name" value="Endonuclease Chain A"/>
    <property type="match status" value="1"/>
</dbReference>
<sequence>MAHRSQCSNLGDNPLDPNYLPPHYREEYRLAIDTLVEDDLEGYHKFLQTEGVVDFLSRPEVEHIKSRVQEPREISQPEVLYTDSEPDGSSDTYWPIHSDMEAPALDLGWPTRHSFVGPTEVTTLVNPADPEMPSIKQQARRLIKSAQQVIAVVMDMFTDVDIFADLLDAAARHVAVYILLDEQNSHHFTTMVTGCRVNLGVLPMMRVRTVSGTTYFCRTGKSFKGQLMARFLLVDCRAVLSGSYSFMWSFEKIHRCIAHLFLGDLVTTFDEEFRILFAQSQPLVMENALAPLPGDLSKYGSQFAFKRTQSLRNPRGVPYLHLETAHPGELSGYPFGERMDVDRSFRLEDHFRHATKDLGQMQMSSNKFSRMERSFLDQGRSTIASRQMEMNAFKRHSYAEGTYESYSSSRQFMKHRVMNNLEEKETHFQRDQFHVQGGIYDKIRNQGQHHSDQHLESAYLPELEPPESYNRLGGYMLPDTCKGTICESENATGPSGGRYTQTKPMRPSMGQSYACQTSPTQSHPPDFKLHSAGDSMDRQPQDHSAKQGLRNWRISSYLSTCENTDEEGLLQPLGPDALDEPSEGKLQEQEPRFRTREFPSITSGRTDMLPRYGKPVLPGVAGFPHTEDPAQPVTEYRATSDLPYTTGAESKPEEAQNRDLREISLTKHESFRSRLNPMLHRNSRLRSSLIFSSSKFEQHSSLVAKTVSSHDEEDETNPSKTTSIVAQILEKRRSMSREPFDWSSHIKLDAKDSALTETPQTQESSKVPSSEGEMKEPLPKEKTEATPPVEPPNPLSSAISLNDPESRLQYFKELAAKRKASRMAIESAVRSPEPALKKPDLSDTPPDLAPQKSAIVDTLTKPNSCKPETAEMEPETSAITQTSSEVFKEDELQSVGQSELSDAPEVPNKEALPSKPTKSSPSPKFFKKDLLNPFKSHSRRISGDEKMFTDATDAEKSEMKKATATSGESGGRLTRRLGSTSSLSSEGEGKQDTKAKDFLKKQKQRLKDFLGTKSDKKAVAAAEEKAGQVIYTVKEVSENPAQNVYPASDSIAKTSQGDSSIAATGSKAEKVNKAASKTTRPGYQSSTSSMLYSSNLRDDTKVILEQISANSQKNRMELAKQPPDSVEKAKEGEGNVQKNTEPDPSNTYQSRNRFQRTQANSHERDSILKRIESLRKEKKVYSRFEMGNTLG</sequence>
<feature type="compositionally biased region" description="Low complexity" evidence="4">
    <location>
        <begin position="976"/>
        <end position="986"/>
    </location>
</feature>
<evidence type="ECO:0000256" key="3">
    <source>
        <dbReference type="ARBA" id="ARBA00022490"/>
    </source>
</evidence>
<dbReference type="PANTHER" id="PTHR16181">
    <property type="entry name" value="PROTEIN FAM83A-RELATED"/>
    <property type="match status" value="1"/>
</dbReference>
<feature type="compositionally biased region" description="Basic and acidic residues" evidence="4">
    <location>
        <begin position="987"/>
        <end position="999"/>
    </location>
</feature>
<dbReference type="GO" id="GO:0045104">
    <property type="term" value="P:intermediate filament cytoskeleton organization"/>
    <property type="evidence" value="ECO:0007669"/>
    <property type="project" value="TreeGrafter"/>
</dbReference>
<evidence type="ECO:0000313" key="6">
    <source>
        <dbReference type="Ensembl" id="ENSPKIP00000030625.1"/>
    </source>
</evidence>
<evidence type="ECO:0000256" key="4">
    <source>
        <dbReference type="SAM" id="MobiDB-lite"/>
    </source>
</evidence>
<dbReference type="Pfam" id="PF07894">
    <property type="entry name" value="SACK1"/>
    <property type="match status" value="1"/>
</dbReference>
<dbReference type="InterPro" id="IPR050944">
    <property type="entry name" value="FAM83"/>
</dbReference>
<dbReference type="GO" id="GO:0030335">
    <property type="term" value="P:positive regulation of cell migration"/>
    <property type="evidence" value="ECO:0007669"/>
    <property type="project" value="TreeGrafter"/>
</dbReference>
<feature type="compositionally biased region" description="Low complexity" evidence="4">
    <location>
        <begin position="1085"/>
        <end position="1094"/>
    </location>
</feature>
<dbReference type="Ensembl" id="ENSPKIT00000011447.1">
    <property type="protein sequence ID" value="ENSPKIP00000030625.1"/>
    <property type="gene ID" value="ENSPKIG00000011416.1"/>
</dbReference>
<dbReference type="GeneTree" id="ENSGT00940000159342"/>
<feature type="compositionally biased region" description="Polar residues" evidence="4">
    <location>
        <begin position="1051"/>
        <end position="1063"/>
    </location>
</feature>
<dbReference type="OrthoDB" id="9832446at2759"/>
<name>A0A3B3SJX4_9TELE</name>
<organism evidence="6 7">
    <name type="scientific">Paramormyrops kingsleyae</name>
    <dbReference type="NCBI Taxonomy" id="1676925"/>
    <lineage>
        <taxon>Eukaryota</taxon>
        <taxon>Metazoa</taxon>
        <taxon>Chordata</taxon>
        <taxon>Craniata</taxon>
        <taxon>Vertebrata</taxon>
        <taxon>Euteleostomi</taxon>
        <taxon>Actinopterygii</taxon>
        <taxon>Neopterygii</taxon>
        <taxon>Teleostei</taxon>
        <taxon>Osteoglossocephala</taxon>
        <taxon>Osteoglossomorpha</taxon>
        <taxon>Osteoglossiformes</taxon>
        <taxon>Mormyridae</taxon>
        <taxon>Paramormyrops</taxon>
    </lineage>
</organism>
<dbReference type="GO" id="GO:0044380">
    <property type="term" value="P:protein localization to cytoskeleton"/>
    <property type="evidence" value="ECO:0007669"/>
    <property type="project" value="TreeGrafter"/>
</dbReference>
<feature type="compositionally biased region" description="Polar residues" evidence="4">
    <location>
        <begin position="488"/>
        <end position="523"/>
    </location>
</feature>
<feature type="region of interest" description="Disordered" evidence="4">
    <location>
        <begin position="1048"/>
        <end position="1094"/>
    </location>
</feature>
<dbReference type="GO" id="GO:0005737">
    <property type="term" value="C:cytoplasm"/>
    <property type="evidence" value="ECO:0007669"/>
    <property type="project" value="UniProtKB-SubCell"/>
</dbReference>
<feature type="region of interest" description="Disordered" evidence="4">
    <location>
        <begin position="566"/>
        <end position="591"/>
    </location>
</feature>
<dbReference type="InterPro" id="IPR012461">
    <property type="entry name" value="SACK1"/>
</dbReference>
<feature type="region of interest" description="Disordered" evidence="4">
    <location>
        <begin position="488"/>
        <end position="548"/>
    </location>
</feature>
<feature type="region of interest" description="Disordered" evidence="4">
    <location>
        <begin position="1108"/>
        <end position="1168"/>
    </location>
</feature>
<dbReference type="GO" id="GO:0019901">
    <property type="term" value="F:protein kinase binding"/>
    <property type="evidence" value="ECO:0007669"/>
    <property type="project" value="TreeGrafter"/>
</dbReference>
<feature type="compositionally biased region" description="Basic and acidic residues" evidence="4">
    <location>
        <begin position="772"/>
        <end position="784"/>
    </location>
</feature>
<protein>
    <recommendedName>
        <fullName evidence="5">Scaffolding anchor of CK1 domain-containing protein</fullName>
    </recommendedName>
</protein>
<dbReference type="SUPFAM" id="SSF56024">
    <property type="entry name" value="Phospholipase D/nuclease"/>
    <property type="match status" value="1"/>
</dbReference>
<feature type="compositionally biased region" description="Polar residues" evidence="4">
    <location>
        <begin position="755"/>
        <end position="768"/>
    </location>
</feature>
<proteinExistence type="inferred from homology"/>
<evidence type="ECO:0000256" key="2">
    <source>
        <dbReference type="ARBA" id="ARBA00006937"/>
    </source>
</evidence>
<keyword evidence="3" id="KW-0963">Cytoplasm</keyword>
<feature type="compositionally biased region" description="Low complexity" evidence="4">
    <location>
        <begin position="913"/>
        <end position="924"/>
    </location>
</feature>
<evidence type="ECO:0000259" key="5">
    <source>
        <dbReference type="Pfam" id="PF07894"/>
    </source>
</evidence>
<dbReference type="CTD" id="565918"/>
<feature type="region of interest" description="Disordered" evidence="4">
    <location>
        <begin position="751"/>
        <end position="803"/>
    </location>
</feature>
<feature type="domain" description="Scaffolding anchor of CK1" evidence="5">
    <location>
        <begin position="13"/>
        <end position="282"/>
    </location>
</feature>
<evidence type="ECO:0000313" key="7">
    <source>
        <dbReference type="Proteomes" id="UP000261540"/>
    </source>
</evidence>
<dbReference type="GO" id="GO:1990254">
    <property type="term" value="F:keratin filament binding"/>
    <property type="evidence" value="ECO:0007669"/>
    <property type="project" value="TreeGrafter"/>
</dbReference>
<feature type="compositionally biased region" description="Basic and acidic residues" evidence="4">
    <location>
        <begin position="582"/>
        <end position="591"/>
    </location>
</feature>